<gene>
    <name evidence="7" type="primary">ABSGL_14233.1 scaffold 14385</name>
</gene>
<dbReference type="GO" id="GO:0003735">
    <property type="term" value="F:structural constituent of ribosome"/>
    <property type="evidence" value="ECO:0007669"/>
    <property type="project" value="InterPro"/>
</dbReference>
<feature type="region of interest" description="Disordered" evidence="5">
    <location>
        <begin position="1"/>
        <end position="57"/>
    </location>
</feature>
<evidence type="ECO:0000256" key="5">
    <source>
        <dbReference type="SAM" id="MobiDB-lite"/>
    </source>
</evidence>
<evidence type="ECO:0000313" key="8">
    <source>
        <dbReference type="Proteomes" id="UP000078561"/>
    </source>
</evidence>
<dbReference type="InParanoid" id="A0A168SKT3"/>
<dbReference type="Proteomes" id="UP000078561">
    <property type="component" value="Unassembled WGS sequence"/>
</dbReference>
<evidence type="ECO:0000256" key="6">
    <source>
        <dbReference type="SAM" id="Phobius"/>
    </source>
</evidence>
<evidence type="ECO:0000256" key="3">
    <source>
        <dbReference type="ARBA" id="ARBA00023274"/>
    </source>
</evidence>
<dbReference type="InterPro" id="IPR038097">
    <property type="entry name" value="Ribosomal_eL36_sf"/>
</dbReference>
<keyword evidence="6" id="KW-0472">Membrane</keyword>
<keyword evidence="2 4" id="KW-0689">Ribosomal protein</keyword>
<dbReference type="GO" id="GO:0005840">
    <property type="term" value="C:ribosome"/>
    <property type="evidence" value="ECO:0007669"/>
    <property type="project" value="UniProtKB-KW"/>
</dbReference>
<evidence type="ECO:0000313" key="7">
    <source>
        <dbReference type="EMBL" id="SAM08570.1"/>
    </source>
</evidence>
<dbReference type="Pfam" id="PF01158">
    <property type="entry name" value="Ribosomal_L36e"/>
    <property type="match status" value="1"/>
</dbReference>
<dbReference type="InterPro" id="IPR000509">
    <property type="entry name" value="Ribosomal_eL36"/>
</dbReference>
<dbReference type="GO" id="GO:0006412">
    <property type="term" value="P:translation"/>
    <property type="evidence" value="ECO:0007669"/>
    <property type="project" value="InterPro"/>
</dbReference>
<dbReference type="Gene3D" id="1.10.10.1760">
    <property type="entry name" value="60S ribosomal protein L36"/>
    <property type="match status" value="1"/>
</dbReference>
<dbReference type="PANTHER" id="PTHR10114">
    <property type="entry name" value="60S RIBOSOMAL PROTEIN L36"/>
    <property type="match status" value="1"/>
</dbReference>
<accession>A0A168SKT3</accession>
<keyword evidence="8" id="KW-1185">Reference proteome</keyword>
<organism evidence="7">
    <name type="scientific">Absidia glauca</name>
    <name type="common">Pin mould</name>
    <dbReference type="NCBI Taxonomy" id="4829"/>
    <lineage>
        <taxon>Eukaryota</taxon>
        <taxon>Fungi</taxon>
        <taxon>Fungi incertae sedis</taxon>
        <taxon>Mucoromycota</taxon>
        <taxon>Mucoromycotina</taxon>
        <taxon>Mucoromycetes</taxon>
        <taxon>Mucorales</taxon>
        <taxon>Cunninghamellaceae</taxon>
        <taxon>Absidia</taxon>
    </lineage>
</organism>
<feature type="compositionally biased region" description="Basic and acidic residues" evidence="5">
    <location>
        <begin position="38"/>
        <end position="48"/>
    </location>
</feature>
<proteinExistence type="inferred from homology"/>
<feature type="transmembrane region" description="Helical" evidence="6">
    <location>
        <begin position="104"/>
        <end position="123"/>
    </location>
</feature>
<protein>
    <recommendedName>
        <fullName evidence="4">60S ribosomal protein L36</fullName>
    </recommendedName>
</protein>
<dbReference type="STRING" id="4829.A0A168SKT3"/>
<sequence>MAPQQKSGLAIGLNKGHITTRRELKQKPSYRQGTMGENRMDDKADWLKGESVNGNASSKRTTFVRSIVREVAGFAPYERRVMELIKNSKDKRAKKLTKKRVSNIRQIITTFITLQLIFLSSPLQLGTFLRSKKKIDELTNVIALSRRS</sequence>
<evidence type="ECO:0000256" key="4">
    <source>
        <dbReference type="RuleBase" id="RU000665"/>
    </source>
</evidence>
<keyword evidence="3 4" id="KW-0687">Ribonucleoprotein</keyword>
<evidence type="ECO:0000256" key="1">
    <source>
        <dbReference type="ARBA" id="ARBA00006509"/>
    </source>
</evidence>
<dbReference type="AlphaFoldDB" id="A0A168SKT3"/>
<keyword evidence="6" id="KW-1133">Transmembrane helix</keyword>
<reference evidence="7" key="1">
    <citation type="submission" date="2016-04" db="EMBL/GenBank/DDBJ databases">
        <authorList>
            <person name="Evans L.H."/>
            <person name="Alamgir A."/>
            <person name="Owens N."/>
            <person name="Weber N.D."/>
            <person name="Virtaneva K."/>
            <person name="Barbian K."/>
            <person name="Babar A."/>
            <person name="Rosenke K."/>
        </authorList>
    </citation>
    <scope>NUCLEOTIDE SEQUENCE [LARGE SCALE GENOMIC DNA]</scope>
    <source>
        <strain evidence="7">CBS 101.48</strain>
    </source>
</reference>
<comment type="similarity">
    <text evidence="1 4">Belongs to the eukaryotic ribosomal protein eL36 family.</text>
</comment>
<dbReference type="EMBL" id="LT554895">
    <property type="protein sequence ID" value="SAM08570.1"/>
    <property type="molecule type" value="Genomic_DNA"/>
</dbReference>
<evidence type="ECO:0000256" key="2">
    <source>
        <dbReference type="ARBA" id="ARBA00022980"/>
    </source>
</evidence>
<dbReference type="FunCoup" id="A0A168SKT3">
    <property type="interactions" value="548"/>
</dbReference>
<dbReference type="PROSITE" id="PS01190">
    <property type="entry name" value="RIBOSOMAL_L36E"/>
    <property type="match status" value="1"/>
</dbReference>
<dbReference type="OrthoDB" id="9616667at2759"/>
<keyword evidence="6" id="KW-0812">Transmembrane</keyword>
<name>A0A168SKT3_ABSGL</name>
<dbReference type="GO" id="GO:1990904">
    <property type="term" value="C:ribonucleoprotein complex"/>
    <property type="evidence" value="ECO:0007669"/>
    <property type="project" value="UniProtKB-KW"/>
</dbReference>